<dbReference type="Pfam" id="PF22513">
    <property type="entry name" value="FitA-like_RHH"/>
    <property type="match status" value="1"/>
</dbReference>
<sequence length="81" mass="8739">MAQILVRDIDVGVKQRLQQRAARNGRSMEAELRDILRAAAAEDELTTGLGTEIVALFQGIGLSPGEELPEFHGHGLADPFA</sequence>
<dbReference type="InterPro" id="IPR053853">
    <property type="entry name" value="FitA-like_RHH"/>
</dbReference>
<dbReference type="RefSeq" id="WP_298963548.1">
    <property type="nucleotide sequence ID" value="NZ_JAQYXP010000007.1"/>
</dbReference>
<evidence type="ECO:0000313" key="2">
    <source>
        <dbReference type="EMBL" id="MEN3238748.1"/>
    </source>
</evidence>
<dbReference type="SUPFAM" id="SSF47598">
    <property type="entry name" value="Ribbon-helix-helix"/>
    <property type="match status" value="1"/>
</dbReference>
<proteinExistence type="predicted"/>
<keyword evidence="3" id="KW-1185">Reference proteome</keyword>
<dbReference type="InterPro" id="IPR010985">
    <property type="entry name" value="Ribbon_hlx_hlx"/>
</dbReference>
<accession>A0ABV0A560</accession>
<reference evidence="2 3" key="1">
    <citation type="journal article" date="2023" name="PLoS ONE">
        <title>Complete genome assembly of Hawai'i environmental nontuberculous mycobacteria reveals unexpected co-isolation with methylobacteria.</title>
        <authorList>
            <person name="Hendrix J."/>
            <person name="Epperson L.E."/>
            <person name="Tong E.I."/>
            <person name="Chan Y.L."/>
            <person name="Hasan N.A."/>
            <person name="Dawrs S.N."/>
            <person name="Norton G.J."/>
            <person name="Virdi R."/>
            <person name="Crooks J.L."/>
            <person name="Chan E.D."/>
            <person name="Honda J.R."/>
            <person name="Strong M."/>
        </authorList>
    </citation>
    <scope>NUCLEOTIDE SEQUENCE [LARGE SCALE GENOMIC DNA]</scope>
    <source>
        <strain evidence="2 3">NJH_HI04-1</strain>
    </source>
</reference>
<dbReference type="EMBL" id="JAQYXP010000007">
    <property type="protein sequence ID" value="MEN3238748.1"/>
    <property type="molecule type" value="Genomic_DNA"/>
</dbReference>
<comment type="caution">
    <text evidence="2">The sequence shown here is derived from an EMBL/GenBank/DDBJ whole genome shotgun (WGS) entry which is preliminary data.</text>
</comment>
<evidence type="ECO:0000259" key="1">
    <source>
        <dbReference type="Pfam" id="PF22513"/>
    </source>
</evidence>
<dbReference type="Proteomes" id="UP001407347">
    <property type="component" value="Unassembled WGS sequence"/>
</dbReference>
<feature type="domain" description="Antitoxin FitA-like ribbon-helix-helix" evidence="1">
    <location>
        <begin position="2"/>
        <end position="40"/>
    </location>
</feature>
<gene>
    <name evidence="2" type="ORF">PUR29_35510</name>
</gene>
<organism evidence="2 3">
    <name type="scientific">Methylobacterium ajmalii</name>
    <dbReference type="NCBI Taxonomy" id="2738439"/>
    <lineage>
        <taxon>Bacteria</taxon>
        <taxon>Pseudomonadati</taxon>
        <taxon>Pseudomonadota</taxon>
        <taxon>Alphaproteobacteria</taxon>
        <taxon>Hyphomicrobiales</taxon>
        <taxon>Methylobacteriaceae</taxon>
        <taxon>Methylobacterium</taxon>
    </lineage>
</organism>
<evidence type="ECO:0000313" key="3">
    <source>
        <dbReference type="Proteomes" id="UP001407347"/>
    </source>
</evidence>
<name>A0ABV0A560_9HYPH</name>
<dbReference type="Gene3D" id="1.10.1220.10">
    <property type="entry name" value="Met repressor-like"/>
    <property type="match status" value="1"/>
</dbReference>
<dbReference type="InterPro" id="IPR013321">
    <property type="entry name" value="Arc_rbn_hlx_hlx"/>
</dbReference>
<protein>
    <submittedName>
        <fullName evidence="2">Plasmid stabilization protein</fullName>
    </submittedName>
</protein>